<dbReference type="RefSeq" id="XP_012333563.1">
    <property type="nucleotide sequence ID" value="XM_012478140.1"/>
</dbReference>
<dbReference type="AlphaFoldDB" id="A0A0D9QU48"/>
<gene>
    <name evidence="1" type="ORF">AK88_00489</name>
</gene>
<dbReference type="Proteomes" id="UP000054561">
    <property type="component" value="Unassembled WGS sequence"/>
</dbReference>
<reference evidence="1 2" key="1">
    <citation type="submission" date="2014-03" db="EMBL/GenBank/DDBJ databases">
        <title>The Genome Sequence of Plasmodium fragile nilgiri.</title>
        <authorList>
            <consortium name="The Broad Institute Genomics Platform"/>
            <consortium name="The Broad Institute Genome Sequencing Center for Infectious Disease"/>
            <person name="Neafsey D."/>
            <person name="Duraisingh M."/>
            <person name="Young S.K."/>
            <person name="Zeng Q."/>
            <person name="Gargeya S."/>
            <person name="Abouelleil A."/>
            <person name="Alvarado L."/>
            <person name="Chapman S.B."/>
            <person name="Gainer-Dewar J."/>
            <person name="Goldberg J."/>
            <person name="Griggs A."/>
            <person name="Gujja S."/>
            <person name="Hansen M."/>
            <person name="Howarth C."/>
            <person name="Imamovic A."/>
            <person name="Larimer J."/>
            <person name="Pearson M."/>
            <person name="Poon T.W."/>
            <person name="Priest M."/>
            <person name="Roberts A."/>
            <person name="Saif S."/>
            <person name="Shea T."/>
            <person name="Sykes S."/>
            <person name="Wortman J."/>
            <person name="Nusbaum C."/>
            <person name="Birren B."/>
        </authorList>
    </citation>
    <scope>NUCLEOTIDE SEQUENCE [LARGE SCALE GENOMIC DNA]</scope>
    <source>
        <strain evidence="2">nilgiri</strain>
    </source>
</reference>
<keyword evidence="2" id="KW-1185">Reference proteome</keyword>
<organism evidence="1 2">
    <name type="scientific">Plasmodium fragile</name>
    <dbReference type="NCBI Taxonomy" id="5857"/>
    <lineage>
        <taxon>Eukaryota</taxon>
        <taxon>Sar</taxon>
        <taxon>Alveolata</taxon>
        <taxon>Apicomplexa</taxon>
        <taxon>Aconoidasida</taxon>
        <taxon>Haemosporida</taxon>
        <taxon>Plasmodiidae</taxon>
        <taxon>Plasmodium</taxon>
        <taxon>Plasmodium (Plasmodium)</taxon>
    </lineage>
</organism>
<dbReference type="GeneID" id="24265803"/>
<proteinExistence type="predicted"/>
<sequence length="60" mass="7177">MLRNIYGSLNYNVLNNVEEDEVKKYLTKIAHVSQMSVFKKYLERVLIEDMKYTKEICSLM</sequence>
<evidence type="ECO:0000313" key="2">
    <source>
        <dbReference type="Proteomes" id="UP000054561"/>
    </source>
</evidence>
<evidence type="ECO:0000313" key="1">
    <source>
        <dbReference type="EMBL" id="KJP89781.1"/>
    </source>
</evidence>
<accession>A0A0D9QU48</accession>
<name>A0A0D9QU48_PLAFR</name>
<protein>
    <submittedName>
        <fullName evidence="1">Uncharacterized protein</fullName>
    </submittedName>
</protein>
<dbReference type="VEuPathDB" id="PlasmoDB:AK88_00489"/>
<dbReference type="EMBL" id="KQ001648">
    <property type="protein sequence ID" value="KJP89781.1"/>
    <property type="molecule type" value="Genomic_DNA"/>
</dbReference>